<proteinExistence type="predicted"/>
<keyword evidence="3" id="KW-1185">Reference proteome</keyword>
<evidence type="ECO:0000313" key="2">
    <source>
        <dbReference type="EnsemblPlants" id="OGLUM03G29300.1"/>
    </source>
</evidence>
<accession>A0A0D9ZBF0</accession>
<feature type="compositionally biased region" description="Basic and acidic residues" evidence="1">
    <location>
        <begin position="43"/>
        <end position="56"/>
    </location>
</feature>
<evidence type="ECO:0000256" key="1">
    <source>
        <dbReference type="SAM" id="MobiDB-lite"/>
    </source>
</evidence>
<sequence>MVLRASWTKADIAQERSSGKEDNTYDRRSTIGSQIELVPARDPVLEHPYRAQDTKKATAPSDDDDEEEKDNDEDYIVHCVDEIGPSQLDNAPQPSQHTQQYNTCNQLIKLSTLQIIRLSFTFSKAWRQPHCVPTFHTLAPEAA</sequence>
<feature type="region of interest" description="Disordered" evidence="1">
    <location>
        <begin position="1"/>
        <end position="72"/>
    </location>
</feature>
<dbReference type="Proteomes" id="UP000026961">
    <property type="component" value="Chromosome 3"/>
</dbReference>
<evidence type="ECO:0000313" key="3">
    <source>
        <dbReference type="Proteomes" id="UP000026961"/>
    </source>
</evidence>
<reference evidence="2" key="2">
    <citation type="submission" date="2018-05" db="EMBL/GenBank/DDBJ databases">
        <title>OgluRS3 (Oryza glumaepatula Reference Sequence Version 3).</title>
        <authorList>
            <person name="Zhang J."/>
            <person name="Kudrna D."/>
            <person name="Lee S."/>
            <person name="Talag J."/>
            <person name="Welchert J."/>
            <person name="Wing R.A."/>
        </authorList>
    </citation>
    <scope>NUCLEOTIDE SEQUENCE [LARGE SCALE GENOMIC DNA]</scope>
</reference>
<reference evidence="2" key="1">
    <citation type="submission" date="2015-04" db="UniProtKB">
        <authorList>
            <consortium name="EnsemblPlants"/>
        </authorList>
    </citation>
    <scope>IDENTIFICATION</scope>
</reference>
<dbReference type="AlphaFoldDB" id="A0A0D9ZBF0"/>
<organism evidence="2">
    <name type="scientific">Oryza glumipatula</name>
    <dbReference type="NCBI Taxonomy" id="40148"/>
    <lineage>
        <taxon>Eukaryota</taxon>
        <taxon>Viridiplantae</taxon>
        <taxon>Streptophyta</taxon>
        <taxon>Embryophyta</taxon>
        <taxon>Tracheophyta</taxon>
        <taxon>Spermatophyta</taxon>
        <taxon>Magnoliopsida</taxon>
        <taxon>Liliopsida</taxon>
        <taxon>Poales</taxon>
        <taxon>Poaceae</taxon>
        <taxon>BOP clade</taxon>
        <taxon>Oryzoideae</taxon>
        <taxon>Oryzeae</taxon>
        <taxon>Oryzinae</taxon>
        <taxon>Oryza</taxon>
    </lineage>
</organism>
<dbReference type="Gramene" id="OGLUM03G29300.1">
    <property type="protein sequence ID" value="OGLUM03G29300.1"/>
    <property type="gene ID" value="OGLUM03G29300"/>
</dbReference>
<feature type="compositionally biased region" description="Basic and acidic residues" evidence="1">
    <location>
        <begin position="12"/>
        <end position="29"/>
    </location>
</feature>
<dbReference type="EnsemblPlants" id="OGLUM03G29300.1">
    <property type="protein sequence ID" value="OGLUM03G29300.1"/>
    <property type="gene ID" value="OGLUM03G29300"/>
</dbReference>
<protein>
    <submittedName>
        <fullName evidence="2">Uncharacterized protein</fullName>
    </submittedName>
</protein>
<name>A0A0D9ZBF0_9ORYZ</name>
<feature type="compositionally biased region" description="Acidic residues" evidence="1">
    <location>
        <begin position="61"/>
        <end position="72"/>
    </location>
</feature>
<dbReference type="HOGENOM" id="CLU_1809219_0_0_1"/>